<protein>
    <submittedName>
        <fullName evidence="1">Uncharacterized protein</fullName>
    </submittedName>
</protein>
<name>A0A538TH86_UNCEI</name>
<organism evidence="1 2">
    <name type="scientific">Eiseniibacteriota bacterium</name>
    <dbReference type="NCBI Taxonomy" id="2212470"/>
    <lineage>
        <taxon>Bacteria</taxon>
        <taxon>Candidatus Eiseniibacteriota</taxon>
    </lineage>
</organism>
<dbReference type="Proteomes" id="UP000317691">
    <property type="component" value="Unassembled WGS sequence"/>
</dbReference>
<sequence>MTLIGISLLRVIAAVLMVFAAFVAGPAMPARAAFELRDASPAALGAVSIDLDSQSLFDEAEPGRGGIRLGASHASLYQVDGLVQDRAWAAIEGRRGSVSLACARVGVPGTTESSARLTLRESGARLVGLELNAERLDLALDGEPHEGGWAFGGAARARVSLPQLDLEVAVAADRVLRSAGLDRLGVPPSVPFSIRLRTGGAAAAWVDRWDGTGRRSPRLVLDLPVGGAARLRLGRGEAPGRIGAALAIRWRRIEVSAGRMDQSAGGVITGAALGMAPPAAFGSR</sequence>
<dbReference type="EMBL" id="VBOZ01000034">
    <property type="protein sequence ID" value="TMQ62976.1"/>
    <property type="molecule type" value="Genomic_DNA"/>
</dbReference>
<gene>
    <name evidence="1" type="ORF">E6K79_11215</name>
</gene>
<evidence type="ECO:0000313" key="2">
    <source>
        <dbReference type="Proteomes" id="UP000317691"/>
    </source>
</evidence>
<dbReference type="AlphaFoldDB" id="A0A538TH86"/>
<reference evidence="1 2" key="1">
    <citation type="journal article" date="2019" name="Nat. Microbiol.">
        <title>Mediterranean grassland soil C-N compound turnover is dependent on rainfall and depth, and is mediated by genomically divergent microorganisms.</title>
        <authorList>
            <person name="Diamond S."/>
            <person name="Andeer P.F."/>
            <person name="Li Z."/>
            <person name="Crits-Christoph A."/>
            <person name="Burstein D."/>
            <person name="Anantharaman K."/>
            <person name="Lane K.R."/>
            <person name="Thomas B.C."/>
            <person name="Pan C."/>
            <person name="Northen T.R."/>
            <person name="Banfield J.F."/>
        </authorList>
    </citation>
    <scope>NUCLEOTIDE SEQUENCE [LARGE SCALE GENOMIC DNA]</scope>
    <source>
        <strain evidence="1">WS_9</strain>
    </source>
</reference>
<proteinExistence type="predicted"/>
<comment type="caution">
    <text evidence="1">The sequence shown here is derived from an EMBL/GenBank/DDBJ whole genome shotgun (WGS) entry which is preliminary data.</text>
</comment>
<evidence type="ECO:0000313" key="1">
    <source>
        <dbReference type="EMBL" id="TMQ62976.1"/>
    </source>
</evidence>
<accession>A0A538TH86</accession>